<dbReference type="AlphaFoldDB" id="A0AAN6X730"/>
<feature type="non-terminal residue" evidence="1">
    <location>
        <position position="70"/>
    </location>
</feature>
<accession>A0AAN6X730</accession>
<dbReference type="Proteomes" id="UP001303160">
    <property type="component" value="Unassembled WGS sequence"/>
</dbReference>
<dbReference type="EMBL" id="MU864107">
    <property type="protein sequence ID" value="KAK4194075.1"/>
    <property type="molecule type" value="Genomic_DNA"/>
</dbReference>
<proteinExistence type="predicted"/>
<keyword evidence="2" id="KW-1185">Reference proteome</keyword>
<evidence type="ECO:0000313" key="1">
    <source>
        <dbReference type="EMBL" id="KAK4194075.1"/>
    </source>
</evidence>
<reference evidence="1" key="2">
    <citation type="submission" date="2023-05" db="EMBL/GenBank/DDBJ databases">
        <authorList>
            <consortium name="Lawrence Berkeley National Laboratory"/>
            <person name="Steindorff A."/>
            <person name="Hensen N."/>
            <person name="Bonometti L."/>
            <person name="Westerberg I."/>
            <person name="Brannstrom I.O."/>
            <person name="Guillou S."/>
            <person name="Cros-Aarteil S."/>
            <person name="Calhoun S."/>
            <person name="Haridas S."/>
            <person name="Kuo A."/>
            <person name="Mondo S."/>
            <person name="Pangilinan J."/>
            <person name="Riley R."/>
            <person name="Labutti K."/>
            <person name="Andreopoulos B."/>
            <person name="Lipzen A."/>
            <person name="Chen C."/>
            <person name="Yanf M."/>
            <person name="Daum C."/>
            <person name="Ng V."/>
            <person name="Clum A."/>
            <person name="Ohm R."/>
            <person name="Martin F."/>
            <person name="Silar P."/>
            <person name="Natvig D."/>
            <person name="Lalanne C."/>
            <person name="Gautier V."/>
            <person name="Ament-Velasquez S.L."/>
            <person name="Kruys A."/>
            <person name="Hutchinson M.I."/>
            <person name="Powell A.J."/>
            <person name="Barry K."/>
            <person name="Miller A.N."/>
            <person name="Grigoriev I.V."/>
            <person name="Debuchy R."/>
            <person name="Gladieux P."/>
            <person name="Thoren M.H."/>
            <person name="Johannesson H."/>
        </authorList>
    </citation>
    <scope>NUCLEOTIDE SEQUENCE</scope>
    <source>
        <strain evidence="1">CBS 315.58</strain>
    </source>
</reference>
<name>A0AAN6X730_9PEZI</name>
<comment type="caution">
    <text evidence="1">The sequence shown here is derived from an EMBL/GenBank/DDBJ whole genome shotgun (WGS) entry which is preliminary data.</text>
</comment>
<sequence>ISAPEFASGLSYVAISRVKTLDGLIFESPFDRSRIYREVPVQSMQLKIADYEARKLQLLDTQEEEVDSSD</sequence>
<reference evidence="1" key="1">
    <citation type="journal article" date="2023" name="Mol. Phylogenet. Evol.">
        <title>Genome-scale phylogeny and comparative genomics of the fungal order Sordariales.</title>
        <authorList>
            <person name="Hensen N."/>
            <person name="Bonometti L."/>
            <person name="Westerberg I."/>
            <person name="Brannstrom I.O."/>
            <person name="Guillou S."/>
            <person name="Cros-Aarteil S."/>
            <person name="Calhoun S."/>
            <person name="Haridas S."/>
            <person name="Kuo A."/>
            <person name="Mondo S."/>
            <person name="Pangilinan J."/>
            <person name="Riley R."/>
            <person name="LaButti K."/>
            <person name="Andreopoulos B."/>
            <person name="Lipzen A."/>
            <person name="Chen C."/>
            <person name="Yan M."/>
            <person name="Daum C."/>
            <person name="Ng V."/>
            <person name="Clum A."/>
            <person name="Steindorff A."/>
            <person name="Ohm R.A."/>
            <person name="Martin F."/>
            <person name="Silar P."/>
            <person name="Natvig D.O."/>
            <person name="Lalanne C."/>
            <person name="Gautier V."/>
            <person name="Ament-Velasquez S.L."/>
            <person name="Kruys A."/>
            <person name="Hutchinson M.I."/>
            <person name="Powell A.J."/>
            <person name="Barry K."/>
            <person name="Miller A.N."/>
            <person name="Grigoriev I.V."/>
            <person name="Debuchy R."/>
            <person name="Gladieux P."/>
            <person name="Hiltunen Thoren M."/>
            <person name="Johannesson H."/>
        </authorList>
    </citation>
    <scope>NUCLEOTIDE SEQUENCE</scope>
    <source>
        <strain evidence="1">CBS 315.58</strain>
    </source>
</reference>
<feature type="non-terminal residue" evidence="1">
    <location>
        <position position="1"/>
    </location>
</feature>
<gene>
    <name evidence="1" type="ORF">QBC40DRAFT_135614</name>
</gene>
<organism evidence="1 2">
    <name type="scientific">Triangularia verruculosa</name>
    <dbReference type="NCBI Taxonomy" id="2587418"/>
    <lineage>
        <taxon>Eukaryota</taxon>
        <taxon>Fungi</taxon>
        <taxon>Dikarya</taxon>
        <taxon>Ascomycota</taxon>
        <taxon>Pezizomycotina</taxon>
        <taxon>Sordariomycetes</taxon>
        <taxon>Sordariomycetidae</taxon>
        <taxon>Sordariales</taxon>
        <taxon>Podosporaceae</taxon>
        <taxon>Triangularia</taxon>
    </lineage>
</organism>
<evidence type="ECO:0000313" key="2">
    <source>
        <dbReference type="Proteomes" id="UP001303160"/>
    </source>
</evidence>
<protein>
    <submittedName>
        <fullName evidence="1">Uncharacterized protein</fullName>
    </submittedName>
</protein>